<feature type="transmembrane region" description="Helical" evidence="1">
    <location>
        <begin position="79"/>
        <end position="96"/>
    </location>
</feature>
<accession>A0A835U6V1</accession>
<keyword evidence="1" id="KW-1133">Transmembrane helix</keyword>
<sequence>MAFLKGVLHVAIALLFVFVLLMVGDNEVRRATAVRTLGEDWVIIRSSSGFVYESKPKGMGPSSGPSNCHHGPGGGPGGVLHIVIVLLSLLALLMVVDNEDQGVTAMRTLVED</sequence>
<dbReference type="EMBL" id="JADCNM010000048">
    <property type="protein sequence ID" value="KAG0451809.1"/>
    <property type="molecule type" value="Genomic_DNA"/>
</dbReference>
<evidence type="ECO:0000313" key="3">
    <source>
        <dbReference type="Proteomes" id="UP000639772"/>
    </source>
</evidence>
<evidence type="ECO:0000313" key="2">
    <source>
        <dbReference type="EMBL" id="KAG0451809.1"/>
    </source>
</evidence>
<comment type="caution">
    <text evidence="2">The sequence shown here is derived from an EMBL/GenBank/DDBJ whole genome shotgun (WGS) entry which is preliminary data.</text>
</comment>
<organism evidence="2 3">
    <name type="scientific">Vanilla planifolia</name>
    <name type="common">Vanilla</name>
    <dbReference type="NCBI Taxonomy" id="51239"/>
    <lineage>
        <taxon>Eukaryota</taxon>
        <taxon>Viridiplantae</taxon>
        <taxon>Streptophyta</taxon>
        <taxon>Embryophyta</taxon>
        <taxon>Tracheophyta</taxon>
        <taxon>Spermatophyta</taxon>
        <taxon>Magnoliopsida</taxon>
        <taxon>Liliopsida</taxon>
        <taxon>Asparagales</taxon>
        <taxon>Orchidaceae</taxon>
        <taxon>Vanilloideae</taxon>
        <taxon>Vanilleae</taxon>
        <taxon>Vanilla</taxon>
    </lineage>
</organism>
<name>A0A835U6V1_VANPL</name>
<evidence type="ECO:0000256" key="1">
    <source>
        <dbReference type="SAM" id="Phobius"/>
    </source>
</evidence>
<proteinExistence type="predicted"/>
<feature type="transmembrane region" description="Helical" evidence="1">
    <location>
        <begin position="6"/>
        <end position="23"/>
    </location>
</feature>
<keyword evidence="1" id="KW-0472">Membrane</keyword>
<protein>
    <submittedName>
        <fullName evidence="2">Uncharacterized protein</fullName>
    </submittedName>
</protein>
<keyword evidence="1" id="KW-0812">Transmembrane</keyword>
<gene>
    <name evidence="2" type="ORF">HPP92_026067</name>
</gene>
<dbReference type="Proteomes" id="UP000639772">
    <property type="component" value="Unassembled WGS sequence"/>
</dbReference>
<reference evidence="2 3" key="1">
    <citation type="journal article" date="2020" name="Nat. Food">
        <title>A phased Vanilla planifolia genome enables genetic improvement of flavour and production.</title>
        <authorList>
            <person name="Hasing T."/>
            <person name="Tang H."/>
            <person name="Brym M."/>
            <person name="Khazi F."/>
            <person name="Huang T."/>
            <person name="Chambers A.H."/>
        </authorList>
    </citation>
    <scope>NUCLEOTIDE SEQUENCE [LARGE SCALE GENOMIC DNA]</scope>
    <source>
        <tissue evidence="2">Leaf</tissue>
    </source>
</reference>
<dbReference type="AlphaFoldDB" id="A0A835U6V1"/>